<keyword evidence="2" id="KW-0472">Membrane</keyword>
<feature type="transmembrane region" description="Helical" evidence="2">
    <location>
        <begin position="423"/>
        <end position="448"/>
    </location>
</feature>
<feature type="region of interest" description="Disordered" evidence="1">
    <location>
        <begin position="1"/>
        <end position="28"/>
    </location>
</feature>
<proteinExistence type="predicted"/>
<evidence type="ECO:0000256" key="1">
    <source>
        <dbReference type="SAM" id="MobiDB-lite"/>
    </source>
</evidence>
<evidence type="ECO:0000256" key="2">
    <source>
        <dbReference type="SAM" id="Phobius"/>
    </source>
</evidence>
<feature type="transmembrane region" description="Helical" evidence="2">
    <location>
        <begin position="75"/>
        <end position="95"/>
    </location>
</feature>
<feature type="transmembrane region" description="Helical" evidence="2">
    <location>
        <begin position="385"/>
        <end position="403"/>
    </location>
</feature>
<reference evidence="3" key="1">
    <citation type="submission" date="2020-05" db="EMBL/GenBank/DDBJ databases">
        <authorList>
            <person name="Chiriac C."/>
            <person name="Salcher M."/>
            <person name="Ghai R."/>
            <person name="Kavagutti S V."/>
        </authorList>
    </citation>
    <scope>NUCLEOTIDE SEQUENCE</scope>
</reference>
<protein>
    <submittedName>
        <fullName evidence="3">Unannotated protein</fullName>
    </submittedName>
</protein>
<feature type="transmembrane region" description="Helical" evidence="2">
    <location>
        <begin position="206"/>
        <end position="226"/>
    </location>
</feature>
<gene>
    <name evidence="3" type="ORF">UFOPK3024_00744</name>
</gene>
<sequence>MREPSDSTGDDEWGFITARAKPSPQTATNKEALADLIESESSTPAEPKKNVVGSRLESWGDQSSIEQLRGRARPLSWAIAAVFVIGYINEIVAGSRFVSLLGLKAVVIIYPLAGLGLIAVALLQITWIDRLPRDKALTRVTSIYAGGFIIGLILVAIPQTTIVGSGVIWLFADQLNFLLPLIIWTMASDVFNAGEGRKIYPFITQWQYGGQLTGLAISALAPFLFIPLGIPLPYLLLVCPIGLLLIGLLLPRALKGSALSQGHGRDENVVESLKSAWSFVGGVKAFTAMFSTSVAVFTAGMIYKGAFLSNSEAIVRDPAKLQVIYGLTMIAVFIMCGVLQKFFVTKILEKFTIPGSLLLLPLFATACGIFMAWGLIGGLGIKPQFLPLLIIGIILWWVPRWSIDDVARRTALAVVPNERRARVSFIIDLLPICVGLIAAGLVLGLTFATGLTELAPLIALPFALFAILPARIMAKEWDKALLSPLLRIRKRLN</sequence>
<feature type="transmembrane region" description="Helical" evidence="2">
    <location>
        <begin position="232"/>
        <end position="254"/>
    </location>
</feature>
<feature type="transmembrane region" description="Helical" evidence="2">
    <location>
        <begin position="143"/>
        <end position="171"/>
    </location>
</feature>
<accession>A0A6J6Y8Q4</accession>
<feature type="transmembrane region" description="Helical" evidence="2">
    <location>
        <begin position="275"/>
        <end position="303"/>
    </location>
</feature>
<feature type="transmembrane region" description="Helical" evidence="2">
    <location>
        <begin position="454"/>
        <end position="474"/>
    </location>
</feature>
<name>A0A6J6Y8Q4_9ZZZZ</name>
<keyword evidence="2" id="KW-0812">Transmembrane</keyword>
<dbReference type="AlphaFoldDB" id="A0A6J6Y8Q4"/>
<feature type="transmembrane region" description="Helical" evidence="2">
    <location>
        <begin position="177"/>
        <end position="194"/>
    </location>
</feature>
<dbReference type="EMBL" id="CAFAAK010000153">
    <property type="protein sequence ID" value="CAB4803848.1"/>
    <property type="molecule type" value="Genomic_DNA"/>
</dbReference>
<feature type="transmembrane region" description="Helical" evidence="2">
    <location>
        <begin position="101"/>
        <end position="123"/>
    </location>
</feature>
<feature type="transmembrane region" description="Helical" evidence="2">
    <location>
        <begin position="323"/>
        <end position="344"/>
    </location>
</feature>
<evidence type="ECO:0000313" key="3">
    <source>
        <dbReference type="EMBL" id="CAB4803848.1"/>
    </source>
</evidence>
<keyword evidence="2" id="KW-1133">Transmembrane helix</keyword>
<feature type="transmembrane region" description="Helical" evidence="2">
    <location>
        <begin position="356"/>
        <end position="379"/>
    </location>
</feature>
<organism evidence="3">
    <name type="scientific">freshwater metagenome</name>
    <dbReference type="NCBI Taxonomy" id="449393"/>
    <lineage>
        <taxon>unclassified sequences</taxon>
        <taxon>metagenomes</taxon>
        <taxon>ecological metagenomes</taxon>
    </lineage>
</organism>